<evidence type="ECO:0000256" key="1">
    <source>
        <dbReference type="SAM" id="MobiDB-lite"/>
    </source>
</evidence>
<dbReference type="Pfam" id="PF00561">
    <property type="entry name" value="Abhydrolase_1"/>
    <property type="match status" value="1"/>
</dbReference>
<protein>
    <recommendedName>
        <fullName evidence="2">AB hydrolase-1 domain-containing protein</fullName>
    </recommendedName>
</protein>
<feature type="compositionally biased region" description="Basic and acidic residues" evidence="1">
    <location>
        <begin position="17"/>
        <end position="26"/>
    </location>
</feature>
<dbReference type="InterPro" id="IPR000073">
    <property type="entry name" value="AB_hydrolase_1"/>
</dbReference>
<evidence type="ECO:0000313" key="4">
    <source>
        <dbReference type="Proteomes" id="UP001189429"/>
    </source>
</evidence>
<evidence type="ECO:0000259" key="2">
    <source>
        <dbReference type="Pfam" id="PF00561"/>
    </source>
</evidence>
<dbReference type="Gene3D" id="3.40.50.1820">
    <property type="entry name" value="alpha/beta hydrolase"/>
    <property type="match status" value="1"/>
</dbReference>
<evidence type="ECO:0000313" key="3">
    <source>
        <dbReference type="EMBL" id="CAK0815001.1"/>
    </source>
</evidence>
<feature type="non-terminal residue" evidence="3">
    <location>
        <position position="303"/>
    </location>
</feature>
<comment type="caution">
    <text evidence="3">The sequence shown here is derived from an EMBL/GenBank/DDBJ whole genome shotgun (WGS) entry which is preliminary data.</text>
</comment>
<name>A0ABN9RA21_9DINO</name>
<dbReference type="EMBL" id="CAUYUJ010005796">
    <property type="protein sequence ID" value="CAK0815001.1"/>
    <property type="molecule type" value="Genomic_DNA"/>
</dbReference>
<keyword evidence="4" id="KW-1185">Reference proteome</keyword>
<proteinExistence type="predicted"/>
<dbReference type="PANTHER" id="PTHR37471:SF1">
    <property type="entry name" value="AB HYDROLASE-1 DOMAIN-CONTAINING PROTEIN"/>
    <property type="match status" value="1"/>
</dbReference>
<gene>
    <name evidence="3" type="ORF">PCOR1329_LOCUS18453</name>
</gene>
<dbReference type="InterPro" id="IPR029058">
    <property type="entry name" value="AB_hydrolase_fold"/>
</dbReference>
<dbReference type="Proteomes" id="UP001189429">
    <property type="component" value="Unassembled WGS sequence"/>
</dbReference>
<reference evidence="3" key="1">
    <citation type="submission" date="2023-10" db="EMBL/GenBank/DDBJ databases">
        <authorList>
            <person name="Chen Y."/>
            <person name="Shah S."/>
            <person name="Dougan E. K."/>
            <person name="Thang M."/>
            <person name="Chan C."/>
        </authorList>
    </citation>
    <scope>NUCLEOTIDE SEQUENCE [LARGE SCALE GENOMIC DNA]</scope>
</reference>
<dbReference type="PANTHER" id="PTHR37471">
    <property type="entry name" value="UNNAMED PRODUCT"/>
    <property type="match status" value="1"/>
</dbReference>
<feature type="compositionally biased region" description="Low complexity" evidence="1">
    <location>
        <begin position="27"/>
        <end position="39"/>
    </location>
</feature>
<feature type="non-terminal residue" evidence="3">
    <location>
        <position position="1"/>
    </location>
</feature>
<feature type="region of interest" description="Disordered" evidence="1">
    <location>
        <begin position="1"/>
        <end position="86"/>
    </location>
</feature>
<organism evidence="3 4">
    <name type="scientific">Prorocentrum cordatum</name>
    <dbReference type="NCBI Taxonomy" id="2364126"/>
    <lineage>
        <taxon>Eukaryota</taxon>
        <taxon>Sar</taxon>
        <taxon>Alveolata</taxon>
        <taxon>Dinophyceae</taxon>
        <taxon>Prorocentrales</taxon>
        <taxon>Prorocentraceae</taxon>
        <taxon>Prorocentrum</taxon>
    </lineage>
</organism>
<sequence length="303" mass="32891">ASTTGAVCSSRPVGSHWEAEEAERATRTPLRPAPSVARRAAAEGQGGHPPSRCGGRAAEELREWRAPPGGGRAPRHPAPGWRLPGLPRPPLRPRVLRGLRRARSWTGRWSGLAASSAQLRQPRRATKFRPPGPDGTWAKLLSTGRPRIVPEWRRPLVFCHGVGVGPTMCLSFLQPLARVLGQDYPIFLVDSAAVSMRFSEDVPSAREIAANMANMLLVWGFASAHFVGHSFGTFLVSWMLRYQPGHVERCTFVDPVCFMLLKAELPALPARAAGSSVSEGAILELSAFWTFSCAPSLHCPCLS</sequence>
<accession>A0ABN9RA21</accession>
<feature type="domain" description="AB hydrolase-1" evidence="2">
    <location>
        <begin position="155"/>
        <end position="268"/>
    </location>
</feature>
<dbReference type="SUPFAM" id="SSF53474">
    <property type="entry name" value="alpha/beta-Hydrolases"/>
    <property type="match status" value="1"/>
</dbReference>